<dbReference type="Pfam" id="PF14558">
    <property type="entry name" value="TRP_N"/>
    <property type="match status" value="1"/>
</dbReference>
<feature type="transmembrane region" description="Helical" evidence="8">
    <location>
        <begin position="395"/>
        <end position="419"/>
    </location>
</feature>
<feature type="transmembrane region" description="Helical" evidence="8">
    <location>
        <begin position="369"/>
        <end position="389"/>
    </location>
</feature>
<dbReference type="AlphaFoldDB" id="A0A9W9V571"/>
<name>A0A9W9V571_9EURO</name>
<evidence type="ECO:0000256" key="8">
    <source>
        <dbReference type="SAM" id="Phobius"/>
    </source>
</evidence>
<evidence type="ECO:0000256" key="2">
    <source>
        <dbReference type="ARBA" id="ARBA00010642"/>
    </source>
</evidence>
<feature type="transmembrane region" description="Helical" evidence="8">
    <location>
        <begin position="457"/>
        <end position="477"/>
    </location>
</feature>
<evidence type="ECO:0000313" key="11">
    <source>
        <dbReference type="EMBL" id="KAJ5368124.1"/>
    </source>
</evidence>
<keyword evidence="5 8" id="KW-1133">Transmembrane helix</keyword>
<dbReference type="PANTHER" id="PTHR31145">
    <property type="entry name" value="INTEGRAL MEMBRANE PROTEIN (AFU_ORTHOLOGUE AFUA_7G01610)"/>
    <property type="match status" value="1"/>
</dbReference>
<feature type="transmembrane region" description="Helical" evidence="8">
    <location>
        <begin position="552"/>
        <end position="573"/>
    </location>
</feature>
<keyword evidence="4 9" id="KW-0732">Signal</keyword>
<dbReference type="SMART" id="SM01320">
    <property type="entry name" value="TRP_N"/>
    <property type="match status" value="1"/>
</dbReference>
<comment type="similarity">
    <text evidence="2">Belongs to the transient receptor potential (TRP) ion channel family.</text>
</comment>
<feature type="transmembrane region" description="Helical" evidence="8">
    <location>
        <begin position="483"/>
        <end position="502"/>
    </location>
</feature>
<dbReference type="InterPro" id="IPR032800">
    <property type="entry name" value="TRP_N"/>
</dbReference>
<dbReference type="GO" id="GO:0016020">
    <property type="term" value="C:membrane"/>
    <property type="evidence" value="ECO:0007669"/>
    <property type="project" value="UniProtKB-SubCell"/>
</dbReference>
<feature type="transmembrane region" description="Helical" evidence="8">
    <location>
        <begin position="165"/>
        <end position="186"/>
    </location>
</feature>
<comment type="caution">
    <text evidence="11">The sequence shown here is derived from an EMBL/GenBank/DDBJ whole genome shotgun (WGS) entry which is preliminary data.</text>
</comment>
<gene>
    <name evidence="11" type="ORF">N7496_007884</name>
</gene>
<feature type="region of interest" description="Disordered" evidence="7">
    <location>
        <begin position="669"/>
        <end position="694"/>
    </location>
</feature>
<evidence type="ECO:0000259" key="10">
    <source>
        <dbReference type="SMART" id="SM01320"/>
    </source>
</evidence>
<accession>A0A9W9V571</accession>
<proteinExistence type="inferred from homology"/>
<dbReference type="InterPro" id="IPR010308">
    <property type="entry name" value="TRP_C"/>
</dbReference>
<dbReference type="PANTHER" id="PTHR31145:SF2">
    <property type="entry name" value="FLAVIN CARRIER PROTEIN 2"/>
    <property type="match status" value="1"/>
</dbReference>
<feature type="chain" id="PRO_5040853776" evidence="9">
    <location>
        <begin position="23"/>
        <end position="694"/>
    </location>
</feature>
<dbReference type="EMBL" id="JAPZBS010000007">
    <property type="protein sequence ID" value="KAJ5368124.1"/>
    <property type="molecule type" value="Genomic_DNA"/>
</dbReference>
<evidence type="ECO:0000313" key="12">
    <source>
        <dbReference type="Proteomes" id="UP001147782"/>
    </source>
</evidence>
<keyword evidence="12" id="KW-1185">Reference proteome</keyword>
<feature type="transmembrane region" description="Helical" evidence="8">
    <location>
        <begin position="320"/>
        <end position="340"/>
    </location>
</feature>
<evidence type="ECO:0000256" key="4">
    <source>
        <dbReference type="ARBA" id="ARBA00022729"/>
    </source>
</evidence>
<organism evidence="11 12">
    <name type="scientific">Penicillium cataractarum</name>
    <dbReference type="NCBI Taxonomy" id="2100454"/>
    <lineage>
        <taxon>Eukaryota</taxon>
        <taxon>Fungi</taxon>
        <taxon>Dikarya</taxon>
        <taxon>Ascomycota</taxon>
        <taxon>Pezizomycotina</taxon>
        <taxon>Eurotiomycetes</taxon>
        <taxon>Eurotiomycetidae</taxon>
        <taxon>Eurotiales</taxon>
        <taxon>Aspergillaceae</taxon>
        <taxon>Penicillium</taxon>
    </lineage>
</organism>
<comment type="subcellular location">
    <subcellularLocation>
        <location evidence="1">Membrane</location>
        <topology evidence="1">Multi-pass membrane protein</topology>
    </subcellularLocation>
</comment>
<evidence type="ECO:0000256" key="5">
    <source>
        <dbReference type="ARBA" id="ARBA00022989"/>
    </source>
</evidence>
<evidence type="ECO:0000256" key="1">
    <source>
        <dbReference type="ARBA" id="ARBA00004141"/>
    </source>
</evidence>
<dbReference type="GO" id="GO:0009272">
    <property type="term" value="P:fungal-type cell wall biogenesis"/>
    <property type="evidence" value="ECO:0007669"/>
    <property type="project" value="TreeGrafter"/>
</dbReference>
<evidence type="ECO:0000256" key="7">
    <source>
        <dbReference type="SAM" id="MobiDB-lite"/>
    </source>
</evidence>
<dbReference type="RefSeq" id="XP_056552866.1">
    <property type="nucleotide sequence ID" value="XM_056700803.1"/>
</dbReference>
<feature type="transmembrane region" description="Helical" evidence="8">
    <location>
        <begin position="193"/>
        <end position="212"/>
    </location>
</feature>
<dbReference type="Pfam" id="PF06011">
    <property type="entry name" value="TRP"/>
    <property type="match status" value="1"/>
</dbReference>
<dbReference type="OrthoDB" id="5212126at2759"/>
<evidence type="ECO:0000256" key="6">
    <source>
        <dbReference type="ARBA" id="ARBA00023136"/>
    </source>
</evidence>
<keyword evidence="6 8" id="KW-0472">Membrane</keyword>
<feature type="domain" description="ML-like" evidence="10">
    <location>
        <begin position="24"/>
        <end position="161"/>
    </location>
</feature>
<evidence type="ECO:0000256" key="3">
    <source>
        <dbReference type="ARBA" id="ARBA00022692"/>
    </source>
</evidence>
<sequence>MKLSRSVFGALGTLYFVVLVGAENLFQADFLTPCSNDANVAINFFSIIYTPSNESIRISFNGSTSYAGEFLIDLDVLAYGYKFLTYTIDPCDFNLSGLCPLSFSELSIQDISFTITGSLDIPSIAYNVPDLDAIVRLNLVTKDGTQITCLQTAVSNGKSVDQASVAWVLAIITGLGLVASVGISIFGHADIAAYIYLRILLFLGFMQTQAIAGMSSVHFPPIVQSWTSIFQWTMGIVGVNSLQTICTWYQRATGGTPSSLLTTTEKSVFMAKRAVVDLTMLARRSVDTTSGGTEQTVRGIERMGYRASIEKTNIFMTGYLFFYFVTVCIVLAAFLLQLVLSSSLKGRRQKLEQTPGATIRRGISMRGTLYRIVLLGFPQMCVLCLWELIERDSAAEIVLAITMWLSMTAVLGFATLSVFQHALASRALHERPAYALYSDPRCLTKWGFLYTNYHAEAYFFVIPLLAYTIIKGAVTAFAQSNPIAQSIMLLVLEASMLLAMTIIRPYVDKAANKFGITAAALNFLSAIFLLVFSDVFDQPAMMTSILGVLWCLYNAAFTFALLIWLLIGLYYVIKLKALTPRYNRLSSIFENRLAIELLPLEEAARGNMSPLKPCWKIDESDHAQSAHDLNMTLSDSESRYDIRRATPTLNSQDNTNRFPVSSFHENGLNPTLPLIPAGSEVSGSQSSRLPHGHS</sequence>
<evidence type="ECO:0000256" key="9">
    <source>
        <dbReference type="SAM" id="SignalP"/>
    </source>
</evidence>
<dbReference type="Proteomes" id="UP001147782">
    <property type="component" value="Unassembled WGS sequence"/>
</dbReference>
<keyword evidence="3 8" id="KW-0812">Transmembrane</keyword>
<dbReference type="InterPro" id="IPR040241">
    <property type="entry name" value="TRP_Flc/Pkd2-like"/>
</dbReference>
<reference evidence="11" key="2">
    <citation type="journal article" date="2023" name="IMA Fungus">
        <title>Comparative genomic study of the Penicillium genus elucidates a diverse pangenome and 15 lateral gene transfer events.</title>
        <authorList>
            <person name="Petersen C."/>
            <person name="Sorensen T."/>
            <person name="Nielsen M.R."/>
            <person name="Sondergaard T.E."/>
            <person name="Sorensen J.L."/>
            <person name="Fitzpatrick D.A."/>
            <person name="Frisvad J.C."/>
            <person name="Nielsen K.L."/>
        </authorList>
    </citation>
    <scope>NUCLEOTIDE SEQUENCE</scope>
    <source>
        <strain evidence="11">IBT 29864</strain>
    </source>
</reference>
<dbReference type="GeneID" id="81439982"/>
<feature type="signal peptide" evidence="9">
    <location>
        <begin position="1"/>
        <end position="22"/>
    </location>
</feature>
<feature type="transmembrane region" description="Helical" evidence="8">
    <location>
        <begin position="514"/>
        <end position="532"/>
    </location>
</feature>
<dbReference type="GO" id="GO:0055085">
    <property type="term" value="P:transmembrane transport"/>
    <property type="evidence" value="ECO:0007669"/>
    <property type="project" value="TreeGrafter"/>
</dbReference>
<protein>
    <submittedName>
        <fullName evidence="11">TRP-like family</fullName>
    </submittedName>
</protein>
<reference evidence="11" key="1">
    <citation type="submission" date="2022-11" db="EMBL/GenBank/DDBJ databases">
        <authorList>
            <person name="Petersen C."/>
        </authorList>
    </citation>
    <scope>NUCLEOTIDE SEQUENCE</scope>
    <source>
        <strain evidence="11">IBT 29864</strain>
    </source>
</reference>